<dbReference type="SUPFAM" id="SSF52279">
    <property type="entry name" value="Beta-D-glucan exohydrolase, C-terminal domain"/>
    <property type="match status" value="1"/>
</dbReference>
<evidence type="ECO:0000256" key="3">
    <source>
        <dbReference type="ARBA" id="ARBA00022801"/>
    </source>
</evidence>
<dbReference type="InterPro" id="IPR036881">
    <property type="entry name" value="Glyco_hydro_3_C_sf"/>
</dbReference>
<dbReference type="NCBIfam" id="NF041776">
    <property type="entry name" value="xylosidase_Xyl3A"/>
    <property type="match status" value="1"/>
</dbReference>
<dbReference type="Pfam" id="PF01915">
    <property type="entry name" value="Glyco_hydro_3_C"/>
    <property type="match status" value="1"/>
</dbReference>
<organism evidence="6 7">
    <name type="scientific">Sphingobacterium suaedae</name>
    <dbReference type="NCBI Taxonomy" id="1686402"/>
    <lineage>
        <taxon>Bacteria</taxon>
        <taxon>Pseudomonadati</taxon>
        <taxon>Bacteroidota</taxon>
        <taxon>Sphingobacteriia</taxon>
        <taxon>Sphingobacteriales</taxon>
        <taxon>Sphingobacteriaceae</taxon>
        <taxon>Sphingobacterium</taxon>
    </lineage>
</organism>
<dbReference type="InterPro" id="IPR001764">
    <property type="entry name" value="Glyco_hydro_3_N"/>
</dbReference>
<dbReference type="Proteomes" id="UP001597545">
    <property type="component" value="Unassembled WGS sequence"/>
</dbReference>
<dbReference type="Gene3D" id="3.20.20.300">
    <property type="entry name" value="Glycoside hydrolase, family 3, N-terminal domain"/>
    <property type="match status" value="1"/>
</dbReference>
<dbReference type="PROSITE" id="PS51820">
    <property type="entry name" value="PA14"/>
    <property type="match status" value="1"/>
</dbReference>
<evidence type="ECO:0000256" key="1">
    <source>
        <dbReference type="ARBA" id="ARBA00005336"/>
    </source>
</evidence>
<dbReference type="GO" id="GO:0009044">
    <property type="term" value="F:xylan 1,4-beta-xylosidase activity"/>
    <property type="evidence" value="ECO:0007669"/>
    <property type="project" value="UniProtKB-EC"/>
</dbReference>
<feature type="chain" id="PRO_5045143961" evidence="4">
    <location>
        <begin position="23"/>
        <end position="874"/>
    </location>
</feature>
<keyword evidence="2 4" id="KW-0732">Signal</keyword>
<gene>
    <name evidence="6" type="primary">xyl3A</name>
    <name evidence="6" type="ORF">ACFSR5_02940</name>
</gene>
<dbReference type="InterPro" id="IPR036962">
    <property type="entry name" value="Glyco_hydro_3_N_sf"/>
</dbReference>
<evidence type="ECO:0000313" key="7">
    <source>
        <dbReference type="Proteomes" id="UP001597545"/>
    </source>
</evidence>
<dbReference type="PANTHER" id="PTHR42721">
    <property type="entry name" value="SUGAR HYDROLASE-RELATED"/>
    <property type="match status" value="1"/>
</dbReference>
<comment type="caution">
    <text evidence="6">The sequence shown here is derived from an EMBL/GenBank/DDBJ whole genome shotgun (WGS) entry which is preliminary data.</text>
</comment>
<keyword evidence="7" id="KW-1185">Reference proteome</keyword>
<dbReference type="SMART" id="SM01217">
    <property type="entry name" value="Fn3_like"/>
    <property type="match status" value="1"/>
</dbReference>
<evidence type="ECO:0000313" key="6">
    <source>
        <dbReference type="EMBL" id="MFD2546598.1"/>
    </source>
</evidence>
<dbReference type="InterPro" id="IPR026891">
    <property type="entry name" value="Fn3-like"/>
</dbReference>
<feature type="signal peptide" evidence="4">
    <location>
        <begin position="1"/>
        <end position="22"/>
    </location>
</feature>
<keyword evidence="6" id="KW-0326">Glycosidase</keyword>
<dbReference type="EC" id="3.2.1.37" evidence="6"/>
<accession>A0ABW5KE33</accession>
<evidence type="ECO:0000256" key="4">
    <source>
        <dbReference type="SAM" id="SignalP"/>
    </source>
</evidence>
<dbReference type="InterPro" id="IPR054850">
    <property type="entry name" value="Xylosidase_Xyl3A"/>
</dbReference>
<dbReference type="InterPro" id="IPR017853">
    <property type="entry name" value="GH"/>
</dbReference>
<dbReference type="Gene3D" id="2.60.40.10">
    <property type="entry name" value="Immunoglobulins"/>
    <property type="match status" value="1"/>
</dbReference>
<dbReference type="Pfam" id="PF07691">
    <property type="entry name" value="PA14"/>
    <property type="match status" value="1"/>
</dbReference>
<dbReference type="EMBL" id="JBHULR010000002">
    <property type="protein sequence ID" value="MFD2546598.1"/>
    <property type="molecule type" value="Genomic_DNA"/>
</dbReference>
<dbReference type="Gene3D" id="3.40.50.1700">
    <property type="entry name" value="Glycoside hydrolase family 3 C-terminal domain"/>
    <property type="match status" value="2"/>
</dbReference>
<dbReference type="Pfam" id="PF00933">
    <property type="entry name" value="Glyco_hydro_3"/>
    <property type="match status" value="1"/>
</dbReference>
<dbReference type="SMART" id="SM00758">
    <property type="entry name" value="PA14"/>
    <property type="match status" value="1"/>
</dbReference>
<dbReference type="InterPro" id="IPR013783">
    <property type="entry name" value="Ig-like_fold"/>
</dbReference>
<keyword evidence="3 6" id="KW-0378">Hydrolase</keyword>
<dbReference type="InterPro" id="IPR011658">
    <property type="entry name" value="PA14_dom"/>
</dbReference>
<evidence type="ECO:0000256" key="2">
    <source>
        <dbReference type="ARBA" id="ARBA00022729"/>
    </source>
</evidence>
<dbReference type="InterPro" id="IPR044993">
    <property type="entry name" value="BXL"/>
</dbReference>
<sequence length="874" mass="97354">MKRSAYFLSVVGAFLCFTVVVAQPPKSQQYVYQDRSRSFEERADDLLQLLTLDEKIQLMQDVSKPVTRLGIKPYNWWNEALHGVARSGLATVFPQPVGMAASFDEVLVNRVFSAVSDEARAKYSRYVQQGSHERYQGLTMWTPTINIFRDPRWGRGMETYGEDPYLTSLLGVAAVQGLQGPSGGEYDKIHACAKHFAVHSGPEWNRHSFDAKNIKQRDLYETYLPAFEALVKDGNVREVMCAYNRFEGDPCCGSDQLLMQILRRKWGFEGIVVADCGAIADFYKIGAHQTHADAAQASVTAVRAGTDLDCGTSYRALLEAVQTGVIKEKEIDASVRRLLLARFRLGEMDEYSDVPWNHIPYHVVASAKHHALSLQMARASMTLLQNKNHILPLNRTGLKIAVMGPNAQDSVMQWGNYNGTPAKTVTVLEGIREALGSHGEVIYEQGSGLVENYIMESAYNQCKTEKGKGFQASYWNKKSPDGLPDVETNMPTPFALCTSGATVFAPGVALQDFFARYNTTFTPQKNGEVVFDLYVNGEAKLKIDGKEVKSVKTGHGSRKMNYMMSVEQGRSYAIELDFSYFKGDAQLNVDFGYRRAIDVKESIAKVASADIVIFVGGISPALEGEEMGVNFPGFRKGDRTDIELPAVQREFLAQLKKAGKKVVFVNCSGSAVGLVPETEHCEAILQAWYPGQAGGTAVAETLFGLHNPSGRLPITFYRDTTQLPDFENYDMKGRTYRYFNGKPLFPFGFGLSYSSFQYDRMKVDQNVLKRGEGTKIRLTIPIKNVSQRDGQEVVQLYIKRKGDEDGPRKELRAIKKVDISAGEIASVLIELSEKEFAWWDEEQLAVVPVSGTFEVMVGGSSQDQDLQRTTVEIK</sequence>
<dbReference type="InterPro" id="IPR002772">
    <property type="entry name" value="Glyco_hydro_3_C"/>
</dbReference>
<dbReference type="InterPro" id="IPR037524">
    <property type="entry name" value="PA14/GLEYA"/>
</dbReference>
<dbReference type="Pfam" id="PF14310">
    <property type="entry name" value="Fn3-like"/>
    <property type="match status" value="1"/>
</dbReference>
<protein>
    <submittedName>
        <fullName evidence="6">Xylan 1,4-beta-xylosidase</fullName>
        <ecNumber evidence="6">3.2.1.37</ecNumber>
    </submittedName>
</protein>
<comment type="similarity">
    <text evidence="1">Belongs to the glycosyl hydrolase 3 family.</text>
</comment>
<dbReference type="SUPFAM" id="SSF51445">
    <property type="entry name" value="(Trans)glycosidases"/>
    <property type="match status" value="1"/>
</dbReference>
<dbReference type="PANTHER" id="PTHR42721:SF3">
    <property type="entry name" value="BETA-D-XYLOSIDASE 5-RELATED"/>
    <property type="match status" value="1"/>
</dbReference>
<dbReference type="RefSeq" id="WP_380900543.1">
    <property type="nucleotide sequence ID" value="NZ_JBHUEG010000003.1"/>
</dbReference>
<reference evidence="7" key="1">
    <citation type="journal article" date="2019" name="Int. J. Syst. Evol. Microbiol.">
        <title>The Global Catalogue of Microorganisms (GCM) 10K type strain sequencing project: providing services to taxonomists for standard genome sequencing and annotation.</title>
        <authorList>
            <consortium name="The Broad Institute Genomics Platform"/>
            <consortium name="The Broad Institute Genome Sequencing Center for Infectious Disease"/>
            <person name="Wu L."/>
            <person name="Ma J."/>
        </authorList>
    </citation>
    <scope>NUCLEOTIDE SEQUENCE [LARGE SCALE GENOMIC DNA]</scope>
    <source>
        <strain evidence="7">KCTC 42662</strain>
    </source>
</reference>
<dbReference type="SUPFAM" id="SSF56988">
    <property type="entry name" value="Anthrax protective antigen"/>
    <property type="match status" value="1"/>
</dbReference>
<proteinExistence type="inferred from homology"/>
<evidence type="ECO:0000259" key="5">
    <source>
        <dbReference type="PROSITE" id="PS51820"/>
    </source>
</evidence>
<dbReference type="PRINTS" id="PR00133">
    <property type="entry name" value="GLHYDRLASE3"/>
</dbReference>
<name>A0ABW5KE33_9SPHI</name>
<feature type="domain" description="PA14" evidence="5">
    <location>
        <begin position="465"/>
        <end position="607"/>
    </location>
</feature>